<dbReference type="NCBIfam" id="NF000596">
    <property type="entry name" value="PRK00015.1-4"/>
    <property type="match status" value="1"/>
</dbReference>
<evidence type="ECO:0000256" key="9">
    <source>
        <dbReference type="ARBA" id="ARBA00022722"/>
    </source>
</evidence>
<evidence type="ECO:0000256" key="4">
    <source>
        <dbReference type="ARBA" id="ARBA00004496"/>
    </source>
</evidence>
<comment type="similarity">
    <text evidence="5 14 16">Belongs to the RNase HII family.</text>
</comment>
<dbReference type="NCBIfam" id="NF000595">
    <property type="entry name" value="PRK00015.1-3"/>
    <property type="match status" value="1"/>
</dbReference>
<dbReference type="PANTHER" id="PTHR10954">
    <property type="entry name" value="RIBONUCLEASE H2 SUBUNIT A"/>
    <property type="match status" value="1"/>
</dbReference>
<evidence type="ECO:0000256" key="11">
    <source>
        <dbReference type="ARBA" id="ARBA00022759"/>
    </source>
</evidence>
<evidence type="ECO:0000256" key="2">
    <source>
        <dbReference type="ARBA" id="ARBA00001946"/>
    </source>
</evidence>
<dbReference type="Proteomes" id="UP000294801">
    <property type="component" value="Unassembled WGS sequence"/>
</dbReference>
<evidence type="ECO:0000256" key="12">
    <source>
        <dbReference type="ARBA" id="ARBA00022801"/>
    </source>
</evidence>
<keyword evidence="9 14" id="KW-0540">Nuclease</keyword>
<protein>
    <recommendedName>
        <fullName evidence="7 14">Ribonuclease HII</fullName>
        <shortName evidence="14">RNase HII</shortName>
        <ecNumber evidence="6 14">3.1.26.4</ecNumber>
    </recommendedName>
</protein>
<dbReference type="EC" id="3.1.26.4" evidence="6 14"/>
<dbReference type="Pfam" id="PF01351">
    <property type="entry name" value="RNase_HII"/>
    <property type="match status" value="1"/>
</dbReference>
<dbReference type="SUPFAM" id="SSF53098">
    <property type="entry name" value="Ribonuclease H-like"/>
    <property type="match status" value="1"/>
</dbReference>
<keyword evidence="12 14" id="KW-0378">Hydrolase</keyword>
<dbReference type="Gene3D" id="3.30.420.10">
    <property type="entry name" value="Ribonuclease H-like superfamily/Ribonuclease H"/>
    <property type="match status" value="1"/>
</dbReference>
<dbReference type="InterPro" id="IPR012337">
    <property type="entry name" value="RNaseH-like_sf"/>
</dbReference>
<keyword evidence="11 14" id="KW-0255">Endonuclease</keyword>
<dbReference type="PANTHER" id="PTHR10954:SF18">
    <property type="entry name" value="RIBONUCLEASE HII"/>
    <property type="match status" value="1"/>
</dbReference>
<evidence type="ECO:0000256" key="7">
    <source>
        <dbReference type="ARBA" id="ARBA00019179"/>
    </source>
</evidence>
<accession>A0ABY2CVK8</accession>
<evidence type="ECO:0000256" key="5">
    <source>
        <dbReference type="ARBA" id="ARBA00007383"/>
    </source>
</evidence>
<evidence type="ECO:0000256" key="6">
    <source>
        <dbReference type="ARBA" id="ARBA00012180"/>
    </source>
</evidence>
<dbReference type="HAMAP" id="MF_00052_B">
    <property type="entry name" value="RNase_HII_B"/>
    <property type="match status" value="1"/>
</dbReference>
<keyword evidence="13 14" id="KW-0464">Manganese</keyword>
<dbReference type="InterPro" id="IPR022898">
    <property type="entry name" value="RNase_HII"/>
</dbReference>
<evidence type="ECO:0000259" key="17">
    <source>
        <dbReference type="PROSITE" id="PS51975"/>
    </source>
</evidence>
<feature type="binding site" evidence="14 15">
    <location>
        <position position="99"/>
    </location>
    <ligand>
        <name>a divalent metal cation</name>
        <dbReference type="ChEBI" id="CHEBI:60240"/>
    </ligand>
</feature>
<keyword evidence="10 14" id="KW-0479">Metal-binding</keyword>
<comment type="caution">
    <text evidence="18">The sequence shown here is derived from an EMBL/GenBank/DDBJ whole genome shotgun (WGS) entry which is preliminary data.</text>
</comment>
<evidence type="ECO:0000256" key="13">
    <source>
        <dbReference type="ARBA" id="ARBA00023211"/>
    </source>
</evidence>
<gene>
    <name evidence="14" type="primary">rnhB</name>
    <name evidence="18" type="ORF">EV669_106142</name>
</gene>
<comment type="function">
    <text evidence="3 14 16">Endonuclease that specifically degrades the RNA of RNA-DNA hybrids.</text>
</comment>
<evidence type="ECO:0000256" key="14">
    <source>
        <dbReference type="HAMAP-Rule" id="MF_00052"/>
    </source>
</evidence>
<evidence type="ECO:0000256" key="15">
    <source>
        <dbReference type="PROSITE-ProRule" id="PRU01319"/>
    </source>
</evidence>
<dbReference type="InterPro" id="IPR024567">
    <property type="entry name" value="RNase_HII/HIII_dom"/>
</dbReference>
<evidence type="ECO:0000313" key="18">
    <source>
        <dbReference type="EMBL" id="TCW30816.1"/>
    </source>
</evidence>
<dbReference type="InterPro" id="IPR001352">
    <property type="entry name" value="RNase_HII/HIII"/>
</dbReference>
<sequence>MWVCGVDEAGRGPLAGAVFAAAVILDPERPIDGLADSKKLTAARRESLAEAIRERALAWHVASASVEEIDRLNILQATFLAMQRAVAGLAVVPARALIDGNRVPRQFPVAAEAIVKGDATEPAISAASILAKTARDADLVALDARYPNYGFARHKGYPTAEHLAAIERLGVLPIHRRTFGPIRVLLQAGQRELFG</sequence>
<dbReference type="CDD" id="cd07182">
    <property type="entry name" value="RNase_HII_bacteria_HII_like"/>
    <property type="match status" value="1"/>
</dbReference>
<evidence type="ECO:0000256" key="3">
    <source>
        <dbReference type="ARBA" id="ARBA00004065"/>
    </source>
</evidence>
<dbReference type="InterPro" id="IPR036397">
    <property type="entry name" value="RNaseH_sf"/>
</dbReference>
<feature type="binding site" evidence="14 15">
    <location>
        <position position="8"/>
    </location>
    <ligand>
        <name>a divalent metal cation</name>
        <dbReference type="ChEBI" id="CHEBI:60240"/>
    </ligand>
</feature>
<keyword evidence="8 14" id="KW-0963">Cytoplasm</keyword>
<feature type="domain" description="RNase H type-2" evidence="17">
    <location>
        <begin position="1"/>
        <end position="191"/>
    </location>
</feature>
<evidence type="ECO:0000256" key="16">
    <source>
        <dbReference type="RuleBase" id="RU003515"/>
    </source>
</evidence>
<reference evidence="18 19" key="1">
    <citation type="submission" date="2019-03" db="EMBL/GenBank/DDBJ databases">
        <title>Genomic Encyclopedia of Type Strains, Phase IV (KMG-IV): sequencing the most valuable type-strain genomes for metagenomic binning, comparative biology and taxonomic classification.</title>
        <authorList>
            <person name="Goeker M."/>
        </authorList>
    </citation>
    <scope>NUCLEOTIDE SEQUENCE [LARGE SCALE GENOMIC DNA]</scope>
    <source>
        <strain evidence="18 19">DSM 18507</strain>
    </source>
</reference>
<evidence type="ECO:0000313" key="19">
    <source>
        <dbReference type="Proteomes" id="UP000294801"/>
    </source>
</evidence>
<evidence type="ECO:0000256" key="1">
    <source>
        <dbReference type="ARBA" id="ARBA00000077"/>
    </source>
</evidence>
<comment type="subcellular location">
    <subcellularLocation>
        <location evidence="4 14">Cytoplasm</location>
    </subcellularLocation>
</comment>
<feature type="binding site" evidence="14 15">
    <location>
        <position position="7"/>
    </location>
    <ligand>
        <name>a divalent metal cation</name>
        <dbReference type="ChEBI" id="CHEBI:60240"/>
    </ligand>
</feature>
<organism evidence="18 19">
    <name type="scientific">Gulbenkiania mobilis</name>
    <dbReference type="NCBI Taxonomy" id="397457"/>
    <lineage>
        <taxon>Bacteria</taxon>
        <taxon>Pseudomonadati</taxon>
        <taxon>Pseudomonadota</taxon>
        <taxon>Betaproteobacteria</taxon>
        <taxon>Neisseriales</taxon>
        <taxon>Chromobacteriaceae</taxon>
        <taxon>Gulbenkiania</taxon>
    </lineage>
</organism>
<keyword evidence="19" id="KW-1185">Reference proteome</keyword>
<dbReference type="PROSITE" id="PS51975">
    <property type="entry name" value="RNASE_H_2"/>
    <property type="match status" value="1"/>
</dbReference>
<evidence type="ECO:0000256" key="10">
    <source>
        <dbReference type="ARBA" id="ARBA00022723"/>
    </source>
</evidence>
<evidence type="ECO:0000256" key="8">
    <source>
        <dbReference type="ARBA" id="ARBA00022490"/>
    </source>
</evidence>
<dbReference type="EMBL" id="SMDA01000006">
    <property type="protein sequence ID" value="TCW30816.1"/>
    <property type="molecule type" value="Genomic_DNA"/>
</dbReference>
<dbReference type="RefSeq" id="WP_132098640.1">
    <property type="nucleotide sequence ID" value="NZ_SMDA01000006.1"/>
</dbReference>
<comment type="cofactor">
    <cofactor evidence="2">
        <name>Mg(2+)</name>
        <dbReference type="ChEBI" id="CHEBI:18420"/>
    </cofactor>
</comment>
<name>A0ABY2CVK8_GULMO</name>
<proteinExistence type="inferred from homology"/>
<comment type="catalytic activity">
    <reaction evidence="1 14 15 16">
        <text>Endonucleolytic cleavage to 5'-phosphomonoester.</text>
        <dbReference type="EC" id="3.1.26.4"/>
    </reaction>
</comment>
<comment type="cofactor">
    <cofactor evidence="14 15">
        <name>Mn(2+)</name>
        <dbReference type="ChEBI" id="CHEBI:29035"/>
    </cofactor>
    <cofactor evidence="14 15">
        <name>Mg(2+)</name>
        <dbReference type="ChEBI" id="CHEBI:18420"/>
    </cofactor>
    <text evidence="14 15">Manganese or magnesium. Binds 1 divalent metal ion per monomer in the absence of substrate. May bind a second metal ion after substrate binding.</text>
</comment>